<dbReference type="EMBL" id="CP007142">
    <property type="protein sequence ID" value="AJQ97406.1"/>
    <property type="molecule type" value="Genomic_DNA"/>
</dbReference>
<feature type="domain" description="Transglutaminase-like" evidence="2">
    <location>
        <begin position="282"/>
        <end position="352"/>
    </location>
</feature>
<keyword evidence="5" id="KW-1185">Reference proteome</keyword>
<gene>
    <name evidence="4" type="ORF">YC6258_05376</name>
</gene>
<keyword evidence="4" id="KW-0378">Hydrolase</keyword>
<dbReference type="STRING" id="1445510.YC6258_05376"/>
<dbReference type="KEGG" id="gsn:YC6258_05376"/>
<evidence type="ECO:0000256" key="1">
    <source>
        <dbReference type="SAM" id="SignalP"/>
    </source>
</evidence>
<evidence type="ECO:0000259" key="3">
    <source>
        <dbReference type="Pfam" id="PF12969"/>
    </source>
</evidence>
<evidence type="ECO:0000313" key="5">
    <source>
        <dbReference type="Proteomes" id="UP000032266"/>
    </source>
</evidence>
<keyword evidence="1" id="KW-0732">Signal</keyword>
<feature type="domain" description="DUF3857" evidence="3">
    <location>
        <begin position="68"/>
        <end position="231"/>
    </location>
</feature>
<dbReference type="SUPFAM" id="SSF54001">
    <property type="entry name" value="Cysteine proteinases"/>
    <property type="match status" value="1"/>
</dbReference>
<feature type="signal peptide" evidence="1">
    <location>
        <begin position="1"/>
        <end position="19"/>
    </location>
</feature>
<protein>
    <submittedName>
        <fullName evidence="4">Transglutaminase-like enzyme, putative cysteine protease</fullName>
    </submittedName>
</protein>
<keyword evidence="4" id="KW-0645">Protease</keyword>
<organism evidence="4 5">
    <name type="scientific">Gynuella sunshinyii YC6258</name>
    <dbReference type="NCBI Taxonomy" id="1445510"/>
    <lineage>
        <taxon>Bacteria</taxon>
        <taxon>Pseudomonadati</taxon>
        <taxon>Pseudomonadota</taxon>
        <taxon>Gammaproteobacteria</taxon>
        <taxon>Oceanospirillales</taxon>
        <taxon>Saccharospirillaceae</taxon>
        <taxon>Gynuella</taxon>
    </lineage>
</organism>
<sequence>MLRIFFSGFCLLLSIYLPADTINRHPVPEWVETVEVPAAERLPADQETQYLLVDEQRNFLNSHKGYAKFYHYAERPLNQDGLMNSGRVEITFYPQYQSVQLHKLTIWRNNKAMDKFASARTSLLDVEDGADSHLFSEAKQYLIILDDLRLGDTVEVAYTITGSNPVFGTHINYLTSIGWGVPVDRIYKRTLLPANHRIKTKIFGYQGNLQLHTETKGNQQTLVWQQDDVPMYSYEEDTPYDEDPYPKLEVTDFNDWKDVSDWAASLFSLDSFSPGTEWRNWHQKLSTLESDEQKILAALKMVQEQIRYVGIEVGQNSHKPHSPNETLSLSYGDCKDKTLLLVSLLRAEGIDAWPALVNTREGAALKDYLPSAKLFDHVITAVQWRGKQYFIDPTKSYQAGNTLAVLGYTGYDYHLPVKPGSDLEAMPRLQSKSSDIVVQETVTTFKYNLPTRMKVTSTYTGNEADYQRYRFSNQSHQEIAQTYLNYYDREFGGASIAEEISISDNVAENIFSVTESYWLQGFWKFNKERPGYEYKVYGSTIDSYMKLPRQLSRKYSHFISSPKDITHILDINYPYFFKQQDLPDTQTVDNEFFRFEVSTVDYGHKQRFIFHYQNHRDRVPADQVRNYYNMLDKARDYLFYTYWITMDNPLPETDPGSLLFRQTLNINGGEQL</sequence>
<dbReference type="OrthoDB" id="8595007at2"/>
<dbReference type="Proteomes" id="UP000032266">
    <property type="component" value="Chromosome"/>
</dbReference>
<name>A0A0C5VT93_9GAMM</name>
<evidence type="ECO:0000313" key="4">
    <source>
        <dbReference type="EMBL" id="AJQ97406.1"/>
    </source>
</evidence>
<dbReference type="RefSeq" id="WP_044619154.1">
    <property type="nucleotide sequence ID" value="NZ_CP007142.1"/>
</dbReference>
<dbReference type="InterPro" id="IPR024618">
    <property type="entry name" value="DUF3857"/>
</dbReference>
<dbReference type="HOGENOM" id="CLU_016232_0_0_6"/>
<dbReference type="Pfam" id="PF12969">
    <property type="entry name" value="DUF3857"/>
    <property type="match status" value="1"/>
</dbReference>
<accession>A0A0C5VT93</accession>
<dbReference type="GO" id="GO:0008233">
    <property type="term" value="F:peptidase activity"/>
    <property type="evidence" value="ECO:0007669"/>
    <property type="project" value="UniProtKB-KW"/>
</dbReference>
<dbReference type="GO" id="GO:0006508">
    <property type="term" value="P:proteolysis"/>
    <property type="evidence" value="ECO:0007669"/>
    <property type="project" value="UniProtKB-KW"/>
</dbReference>
<dbReference type="Gene3D" id="3.10.620.30">
    <property type="match status" value="1"/>
</dbReference>
<evidence type="ECO:0000259" key="2">
    <source>
        <dbReference type="Pfam" id="PF01841"/>
    </source>
</evidence>
<dbReference type="AlphaFoldDB" id="A0A0C5VT93"/>
<dbReference type="Gene3D" id="2.60.40.3140">
    <property type="match status" value="1"/>
</dbReference>
<dbReference type="InterPro" id="IPR002931">
    <property type="entry name" value="Transglutaminase-like"/>
</dbReference>
<dbReference type="Pfam" id="PF01841">
    <property type="entry name" value="Transglut_core"/>
    <property type="match status" value="1"/>
</dbReference>
<reference evidence="4 5" key="1">
    <citation type="submission" date="2014-01" db="EMBL/GenBank/DDBJ databases">
        <title>Full genme sequencing of cellulolytic bacterium Gynuella sunshinyii YC6258T gen. nov., sp. nov.</title>
        <authorList>
            <person name="Khan H."/>
            <person name="Chung E.J."/>
            <person name="Chung Y.R."/>
        </authorList>
    </citation>
    <scope>NUCLEOTIDE SEQUENCE [LARGE SCALE GENOMIC DNA]</scope>
    <source>
        <strain evidence="4 5">YC6258</strain>
    </source>
</reference>
<proteinExistence type="predicted"/>
<feature type="chain" id="PRO_5002183566" evidence="1">
    <location>
        <begin position="20"/>
        <end position="672"/>
    </location>
</feature>
<dbReference type="InterPro" id="IPR038765">
    <property type="entry name" value="Papain-like_cys_pep_sf"/>
</dbReference>